<evidence type="ECO:0008006" key="5">
    <source>
        <dbReference type="Google" id="ProtNLM"/>
    </source>
</evidence>
<keyword evidence="4" id="KW-1185">Reference proteome</keyword>
<evidence type="ECO:0000259" key="1">
    <source>
        <dbReference type="Pfam" id="PF11738"/>
    </source>
</evidence>
<dbReference type="Gene3D" id="3.30.565.40">
    <property type="entry name" value="Fervidobacterium nodosum Rt17-B1 like"/>
    <property type="match status" value="1"/>
</dbReference>
<dbReference type="InterPro" id="IPR025303">
    <property type="entry name" value="PdaC"/>
</dbReference>
<dbReference type="KEGG" id="eha:Ethha_2618"/>
<dbReference type="Proteomes" id="UP000001551">
    <property type="component" value="Chromosome"/>
</dbReference>
<dbReference type="RefSeq" id="WP_013486454.1">
    <property type="nucleotide sequence ID" value="NC_014828.1"/>
</dbReference>
<dbReference type="STRING" id="663278.Ethha_2618"/>
<evidence type="ECO:0000313" key="3">
    <source>
        <dbReference type="EMBL" id="ADU28111.1"/>
    </source>
</evidence>
<dbReference type="Pfam" id="PF11738">
    <property type="entry name" value="DUF3298"/>
    <property type="match status" value="1"/>
</dbReference>
<dbReference type="InterPro" id="IPR021729">
    <property type="entry name" value="DUF3298"/>
</dbReference>
<proteinExistence type="predicted"/>
<organism evidence="3 4">
    <name type="scientific">Ethanoligenens harbinense (strain DSM 18485 / JCM 12961 / CGMCC 1.5033 / YUAN-3)</name>
    <dbReference type="NCBI Taxonomy" id="663278"/>
    <lineage>
        <taxon>Bacteria</taxon>
        <taxon>Bacillati</taxon>
        <taxon>Bacillota</taxon>
        <taxon>Clostridia</taxon>
        <taxon>Eubacteriales</taxon>
        <taxon>Oscillospiraceae</taxon>
        <taxon>Ethanoligenens</taxon>
    </lineage>
</organism>
<feature type="domain" description="Deacetylase PdaC" evidence="2">
    <location>
        <begin position="25"/>
        <end position="118"/>
    </location>
</feature>
<dbReference type="HOGENOM" id="CLU_085048_0_0_9"/>
<sequence>MNEKPVTVTRRQIQGKPQYRGVMMVEIDIAYPRVLTKGSPAGQVISVFYDHAARRFYAYASRKLYADAVQSWREAQKNGYPFHAYGAGMTYEVPFNHGGLLSIYYDQYTYTGGAHGTTVRHADTWRAWDARRLPLNAFFSDPGYRNIIFRAIFAQIQRDPDKYFEDYQKNVFQYFDEKNYYLTPRGFAFFFQLYTIAPYVTGIPVFIVPYELFGDMLKIRPV</sequence>
<reference evidence="3 4" key="1">
    <citation type="submission" date="2010-12" db="EMBL/GenBank/DDBJ databases">
        <title>Complete sequence of Ethanoligenens harbinense YUAN-3.</title>
        <authorList>
            <person name="Lucas S."/>
            <person name="Copeland A."/>
            <person name="Lapidus A."/>
            <person name="Cheng J.-F."/>
            <person name="Bruce D."/>
            <person name="Goodwin L."/>
            <person name="Pitluck S."/>
            <person name="Chertkov O."/>
            <person name="Misra M."/>
            <person name="Detter J.C."/>
            <person name="Han C."/>
            <person name="Tapia R."/>
            <person name="Land M."/>
            <person name="Hauser L."/>
            <person name="Jeffries C."/>
            <person name="Kyrpides N."/>
            <person name="Ivanova N."/>
            <person name="Mikhailova N."/>
            <person name="Wang A."/>
            <person name="Mouttaki H."/>
            <person name="He Z."/>
            <person name="Zhou J."/>
            <person name="Hemme C.L."/>
            <person name="Woyke T."/>
        </authorList>
    </citation>
    <scope>NUCLEOTIDE SEQUENCE [LARGE SCALE GENOMIC DNA]</scope>
    <source>
        <strain evidence="4">DSM 18485 / JCM 12961 / CGMCC 1.5033 / YUAN-3</strain>
    </source>
</reference>
<evidence type="ECO:0000259" key="2">
    <source>
        <dbReference type="Pfam" id="PF13739"/>
    </source>
</evidence>
<gene>
    <name evidence="3" type="ordered locus">Ethha_2618</name>
</gene>
<dbReference type="Gene3D" id="3.90.640.20">
    <property type="entry name" value="Heat-shock cognate protein, ATPase"/>
    <property type="match status" value="1"/>
</dbReference>
<dbReference type="Pfam" id="PF13739">
    <property type="entry name" value="PdaC"/>
    <property type="match status" value="1"/>
</dbReference>
<evidence type="ECO:0000313" key="4">
    <source>
        <dbReference type="Proteomes" id="UP000001551"/>
    </source>
</evidence>
<accession>E6U741</accession>
<feature type="domain" description="DUF3298" evidence="1">
    <location>
        <begin position="142"/>
        <end position="211"/>
    </location>
</feature>
<name>E6U741_ETHHY</name>
<dbReference type="eggNOG" id="COG4461">
    <property type="taxonomic scope" value="Bacteria"/>
</dbReference>
<dbReference type="EMBL" id="CP002400">
    <property type="protein sequence ID" value="ADU28111.1"/>
    <property type="molecule type" value="Genomic_DNA"/>
</dbReference>
<protein>
    <recommendedName>
        <fullName evidence="5">DUF3298/DUF4163 domain-containing protein</fullName>
    </recommendedName>
</protein>
<dbReference type="InterPro" id="IPR037126">
    <property type="entry name" value="PdaC/RsiV-like_sf"/>
</dbReference>
<dbReference type="AlphaFoldDB" id="E6U741"/>